<dbReference type="CDD" id="cd18186">
    <property type="entry name" value="BTB_POZ_ZBTB_KLHL-like"/>
    <property type="match status" value="1"/>
</dbReference>
<dbReference type="AlphaFoldDB" id="A0A397SJ98"/>
<dbReference type="SUPFAM" id="SSF54695">
    <property type="entry name" value="POZ domain"/>
    <property type="match status" value="1"/>
</dbReference>
<reference evidence="2 3" key="1">
    <citation type="submission" date="2018-06" db="EMBL/GenBank/DDBJ databases">
        <title>Comparative genomics reveals the genomic features of Rhizophagus irregularis, R. cerebriforme, R. diaphanum and Gigaspora rosea, and their symbiotic lifestyle signature.</title>
        <authorList>
            <person name="Morin E."/>
            <person name="San Clemente H."/>
            <person name="Chen E.C.H."/>
            <person name="De La Providencia I."/>
            <person name="Hainaut M."/>
            <person name="Kuo A."/>
            <person name="Kohler A."/>
            <person name="Murat C."/>
            <person name="Tang N."/>
            <person name="Roy S."/>
            <person name="Loubradou J."/>
            <person name="Henrissat B."/>
            <person name="Grigoriev I.V."/>
            <person name="Corradi N."/>
            <person name="Roux C."/>
            <person name="Martin F.M."/>
        </authorList>
    </citation>
    <scope>NUCLEOTIDE SEQUENCE [LARGE SCALE GENOMIC DNA]</scope>
    <source>
        <strain evidence="2 3">DAOM 227022</strain>
    </source>
</reference>
<dbReference type="InterPro" id="IPR000210">
    <property type="entry name" value="BTB/POZ_dom"/>
</dbReference>
<accession>A0A397SJ98</accession>
<evidence type="ECO:0000313" key="2">
    <source>
        <dbReference type="EMBL" id="RIA85702.1"/>
    </source>
</evidence>
<feature type="domain" description="BTB" evidence="1">
    <location>
        <begin position="23"/>
        <end position="86"/>
    </location>
</feature>
<gene>
    <name evidence="2" type="ORF">C1645_808125</name>
</gene>
<sequence>MSFEYFKEVANDFEQLLETDEEYDVIIYAGENENVKEIHAHSLVLRTRSQYFRTAFSKKWAEKKDGKFIFKKPNISPQFLKIILSYESYGPTFGGGHDLYQHSDGIWKYNHPHSYSNINLPNSRPSSYIDFDVEDYEVYQIVKK</sequence>
<name>A0A397SJ98_9GLOM</name>
<dbReference type="Gene3D" id="3.30.710.10">
    <property type="entry name" value="Potassium Channel Kv1.1, Chain A"/>
    <property type="match status" value="1"/>
</dbReference>
<dbReference type="PROSITE" id="PS50097">
    <property type="entry name" value="BTB"/>
    <property type="match status" value="1"/>
</dbReference>
<dbReference type="Pfam" id="PF00651">
    <property type="entry name" value="BTB"/>
    <property type="match status" value="1"/>
</dbReference>
<dbReference type="InterPro" id="IPR011333">
    <property type="entry name" value="SKP1/BTB/POZ_sf"/>
</dbReference>
<dbReference type="EMBL" id="QKYT01000409">
    <property type="protein sequence ID" value="RIA85702.1"/>
    <property type="molecule type" value="Genomic_DNA"/>
</dbReference>
<evidence type="ECO:0000313" key="3">
    <source>
        <dbReference type="Proteomes" id="UP000265703"/>
    </source>
</evidence>
<proteinExistence type="predicted"/>
<comment type="caution">
    <text evidence="2">The sequence shown here is derived from an EMBL/GenBank/DDBJ whole genome shotgun (WGS) entry which is preliminary data.</text>
</comment>
<dbReference type="Proteomes" id="UP000265703">
    <property type="component" value="Unassembled WGS sequence"/>
</dbReference>
<protein>
    <recommendedName>
        <fullName evidence="1">BTB domain-containing protein</fullName>
    </recommendedName>
</protein>
<organism evidence="2 3">
    <name type="scientific">Glomus cerebriforme</name>
    <dbReference type="NCBI Taxonomy" id="658196"/>
    <lineage>
        <taxon>Eukaryota</taxon>
        <taxon>Fungi</taxon>
        <taxon>Fungi incertae sedis</taxon>
        <taxon>Mucoromycota</taxon>
        <taxon>Glomeromycotina</taxon>
        <taxon>Glomeromycetes</taxon>
        <taxon>Glomerales</taxon>
        <taxon>Glomeraceae</taxon>
        <taxon>Glomus</taxon>
    </lineage>
</organism>
<keyword evidence="3" id="KW-1185">Reference proteome</keyword>
<evidence type="ECO:0000259" key="1">
    <source>
        <dbReference type="PROSITE" id="PS50097"/>
    </source>
</evidence>
<dbReference type="OrthoDB" id="8789982at2759"/>